<evidence type="ECO:0000313" key="3">
    <source>
        <dbReference type="Proteomes" id="UP000011682"/>
    </source>
</evidence>
<proteinExistence type="predicted"/>
<feature type="compositionally biased region" description="Basic and acidic residues" evidence="1">
    <location>
        <begin position="7"/>
        <end position="37"/>
    </location>
</feature>
<evidence type="ECO:0000313" key="2">
    <source>
        <dbReference type="EMBL" id="EPX57943.1"/>
    </source>
</evidence>
<dbReference type="Proteomes" id="UP000011682">
    <property type="component" value="Unassembled WGS sequence"/>
</dbReference>
<name>S9QN18_CYSF2</name>
<comment type="caution">
    <text evidence="2">The sequence shown here is derived from an EMBL/GenBank/DDBJ whole genome shotgun (WGS) entry which is preliminary data.</text>
</comment>
<accession>S9QN18</accession>
<protein>
    <submittedName>
        <fullName evidence="2">Uncharacterized protein</fullName>
    </submittedName>
</protein>
<sequence length="37" mass="4272">MGVEILHTIRHEKQKREKSKKGEDKNRQGDRAAKPTA</sequence>
<reference evidence="2" key="1">
    <citation type="submission" date="2013-05" db="EMBL/GenBank/DDBJ databases">
        <title>Genome assembly of Cystobacter fuscus DSM 2262.</title>
        <authorList>
            <person name="Sharma G."/>
            <person name="Khatri I."/>
            <person name="Kaur C."/>
            <person name="Mayilraj S."/>
            <person name="Subramanian S."/>
        </authorList>
    </citation>
    <scope>NUCLEOTIDE SEQUENCE [LARGE SCALE GENOMIC DNA]</scope>
    <source>
        <strain evidence="2">DSM 2262</strain>
    </source>
</reference>
<gene>
    <name evidence="2" type="ORF">D187_004477</name>
</gene>
<evidence type="ECO:0000256" key="1">
    <source>
        <dbReference type="SAM" id="MobiDB-lite"/>
    </source>
</evidence>
<dbReference type="AlphaFoldDB" id="S9QN18"/>
<organism evidence="2 3">
    <name type="scientific">Cystobacter fuscus (strain ATCC 25194 / DSM 2262 / NBRC 100088 / M29)</name>
    <dbReference type="NCBI Taxonomy" id="1242864"/>
    <lineage>
        <taxon>Bacteria</taxon>
        <taxon>Pseudomonadati</taxon>
        <taxon>Myxococcota</taxon>
        <taxon>Myxococcia</taxon>
        <taxon>Myxococcales</taxon>
        <taxon>Cystobacterineae</taxon>
        <taxon>Archangiaceae</taxon>
        <taxon>Cystobacter</taxon>
    </lineage>
</organism>
<feature type="region of interest" description="Disordered" evidence="1">
    <location>
        <begin position="1"/>
        <end position="37"/>
    </location>
</feature>
<dbReference type="EMBL" id="ANAH02000028">
    <property type="protein sequence ID" value="EPX57943.1"/>
    <property type="molecule type" value="Genomic_DNA"/>
</dbReference>
<keyword evidence="3" id="KW-1185">Reference proteome</keyword>